<organism evidence="11 12">
    <name type="scientific">Proteus phage PmP19</name>
    <dbReference type="NCBI Taxonomy" id="2759188"/>
    <lineage>
        <taxon>Viruses</taxon>
        <taxon>Duplodnaviria</taxon>
        <taxon>Heunggongvirae</taxon>
        <taxon>Uroviricota</taxon>
        <taxon>Caudoviricetes</taxon>
        <taxon>Autographivirales</taxon>
        <taxon>Autosignataviridae</taxon>
        <taxon>Molineuxvirinae</taxon>
        <taxon>Gansuvirus</taxon>
        <taxon>Gansuvirus PmP19</taxon>
    </lineage>
</organism>
<keyword evidence="3" id="KW-1244">Viral short tail ejection system</keyword>
<evidence type="ECO:0000256" key="8">
    <source>
        <dbReference type="ARBA" id="ARBA00023009"/>
    </source>
</evidence>
<sequence length="522" mass="58376">MDIRGGASYSGKKSKIPELWEKLSRKRNEFLDRAKHYARLTLPYLLNEPGNNESAQNGWQGTGAQATNHLANKLAQVLFPAQRSFFRVDLTVKGEKALLERGYQKTKLATVFAKIETQAMKALDARQFRPAVVEAFKHLLVAGNCLMYKPVKSANDPAGPISCIPMHHYVVQRDTNGQLMDIILLQEKALRTFEPALRAAIQAARRGKQLKDSDNVKLYTHACYEGDGFWKVQQSADDLPVGKSSRVKTDKLPFMVLTWKRSYGEDWGRPLCEDYSGDLFVIQFLSEAVARGAALMADIKYLIRPGAQTDVEHFVNSGTGEVITGVEEDIHIVQLGKYADLTPIDAVLEKYVRRIGVVFMMESLVRRDAERVTALEIQRDAMEVEQSLGGAYSLFSVTMQQPMAIWGLQENAGSFGSEFIDPVIITGIEALGRMAELDKLAQFSNYITLTSTWPEWAQQAIKPTEYMDWVRGQISADFPFLMSEEEAAAAAEQEQEQQADQTLNEGVAQAIPQVINQGLQEL</sequence>
<comment type="subcellular location">
    <subcellularLocation>
        <location evidence="2">Virion</location>
    </subcellularLocation>
</comment>
<dbReference type="InterPro" id="IPR020991">
    <property type="entry name" value="Connector_podovirus"/>
</dbReference>
<dbReference type="Proteomes" id="UP000594665">
    <property type="component" value="Segment"/>
</dbReference>
<accession>A0A7S9XGC8</accession>
<evidence type="ECO:0000256" key="10">
    <source>
        <dbReference type="ARBA" id="ARBA00023296"/>
    </source>
</evidence>
<evidence type="ECO:0000256" key="1">
    <source>
        <dbReference type="ARBA" id="ARBA00003421"/>
    </source>
</evidence>
<proteinExistence type="predicted"/>
<reference evidence="11 12" key="1">
    <citation type="submission" date="2020-06" db="EMBL/GenBank/DDBJ databases">
        <title>Morphologic and genomic characterization of Proteus mirabilis lytic bacteriophage PmP19.</title>
        <authorList>
            <person name="Han S."/>
        </authorList>
    </citation>
    <scope>NUCLEOTIDE SEQUENCE [LARGE SCALE GENOMIC DNA]</scope>
</reference>
<evidence type="ECO:0000256" key="6">
    <source>
        <dbReference type="ARBA" id="ARBA00022844"/>
    </source>
</evidence>
<keyword evidence="10" id="KW-1160">Virus entry into host cell</keyword>
<keyword evidence="9" id="KW-0231">Viral genome packaging</keyword>
<gene>
    <name evidence="11" type="ORF">PmP19_21</name>
</gene>
<keyword evidence="7" id="KW-0118">Viral capsid assembly</keyword>
<comment type="function">
    <text evidence="1">Forms the portal vertex of the capsid. This portal plays critical roles in head assembly, genome packaging, neck/tail attachment, and genome ejection. The portal protein multimerizes as a single ring-shaped homododecamer arranged around a central channel.</text>
</comment>
<evidence type="ECO:0000313" key="11">
    <source>
        <dbReference type="EMBL" id="QPI15927.1"/>
    </source>
</evidence>
<evidence type="ECO:0000256" key="3">
    <source>
        <dbReference type="ARBA" id="ARBA00022470"/>
    </source>
</evidence>
<evidence type="ECO:0000256" key="5">
    <source>
        <dbReference type="ARBA" id="ARBA00022612"/>
    </source>
</evidence>
<dbReference type="Pfam" id="PF12236">
    <property type="entry name" value="Head-tail_con"/>
    <property type="match status" value="1"/>
</dbReference>
<evidence type="ECO:0000256" key="2">
    <source>
        <dbReference type="ARBA" id="ARBA00004328"/>
    </source>
</evidence>
<protein>
    <submittedName>
        <fullName evidence="11">Head portal protein</fullName>
    </submittedName>
</protein>
<dbReference type="GO" id="GO:0044423">
    <property type="term" value="C:virion component"/>
    <property type="evidence" value="ECO:0007669"/>
    <property type="project" value="UniProtKB-KW"/>
</dbReference>
<evidence type="ECO:0000256" key="7">
    <source>
        <dbReference type="ARBA" id="ARBA00022950"/>
    </source>
</evidence>
<keyword evidence="12" id="KW-1185">Reference proteome</keyword>
<evidence type="ECO:0000256" key="9">
    <source>
        <dbReference type="ARBA" id="ARBA00023219"/>
    </source>
</evidence>
<keyword evidence="5" id="KW-1188">Viral release from host cell</keyword>
<name>A0A7S9XGC8_9CAUD</name>
<keyword evidence="8" id="KW-1171">Viral genome ejection through host cell envelope</keyword>
<evidence type="ECO:0000313" key="12">
    <source>
        <dbReference type="Proteomes" id="UP000594665"/>
    </source>
</evidence>
<keyword evidence="6" id="KW-0946">Virion</keyword>
<keyword evidence="4" id="KW-1162">Viral penetration into host cytoplasm</keyword>
<dbReference type="GO" id="GO:0099002">
    <property type="term" value="P:symbiont genome ejection through host cell envelope, short tail mechanism"/>
    <property type="evidence" value="ECO:0007669"/>
    <property type="project" value="UniProtKB-KW"/>
</dbReference>
<evidence type="ECO:0000256" key="4">
    <source>
        <dbReference type="ARBA" id="ARBA00022595"/>
    </source>
</evidence>
<dbReference type="EMBL" id="MT680615">
    <property type="protein sequence ID" value="QPI15927.1"/>
    <property type="molecule type" value="Genomic_DNA"/>
</dbReference>